<dbReference type="AlphaFoldDB" id="A0AAD1Z299"/>
<dbReference type="Proteomes" id="UP000834106">
    <property type="component" value="Chromosome 4"/>
</dbReference>
<evidence type="ECO:0000256" key="1">
    <source>
        <dbReference type="ARBA" id="ARBA00004123"/>
    </source>
</evidence>
<dbReference type="InterPro" id="IPR015660">
    <property type="entry name" value="MASH1/Ascl1a-like"/>
</dbReference>
<sequence>MENGKSALCSSGRVPKIERKIAEKNRRDRMKILYTNLLCLLPNHGSKKAMSLLDQINEVVTYIESLKMKVEEMKEKKKYLLQRKRSHSCITSEIQANTKSSPPLVEIHDMGPNMDVILVVGLDDLSKFYKILHLLHEDSIEVVNANFSKHGHSTFQILHDKIGKSRLGIGATTMSKRLNDLICGSTCRQVESNLDIWDCEIKSDICWFDIPEVIDDYRSLAYCQGFENSHAHGGC</sequence>
<keyword evidence="3" id="KW-0804">Transcription</keyword>
<protein>
    <recommendedName>
        <fullName evidence="5">BHLH domain-containing protein</fullName>
    </recommendedName>
</protein>
<dbReference type="GO" id="GO:0000981">
    <property type="term" value="F:DNA-binding transcription factor activity, RNA polymerase II-specific"/>
    <property type="evidence" value="ECO:0007669"/>
    <property type="project" value="TreeGrafter"/>
</dbReference>
<dbReference type="PROSITE" id="PS50888">
    <property type="entry name" value="BHLH"/>
    <property type="match status" value="1"/>
</dbReference>
<dbReference type="GO" id="GO:0090575">
    <property type="term" value="C:RNA polymerase II transcription regulator complex"/>
    <property type="evidence" value="ECO:0007669"/>
    <property type="project" value="TreeGrafter"/>
</dbReference>
<proteinExistence type="predicted"/>
<keyword evidence="7" id="KW-1185">Reference proteome</keyword>
<dbReference type="PANTHER" id="PTHR13935:SF63">
    <property type="entry name" value="BHLH DOMAIN-CONTAINING PROTEIN"/>
    <property type="match status" value="1"/>
</dbReference>
<evidence type="ECO:0000256" key="3">
    <source>
        <dbReference type="ARBA" id="ARBA00023163"/>
    </source>
</evidence>
<feature type="domain" description="BHLH" evidence="5">
    <location>
        <begin position="14"/>
        <end position="66"/>
    </location>
</feature>
<dbReference type="Pfam" id="PF00010">
    <property type="entry name" value="HLH"/>
    <property type="match status" value="1"/>
</dbReference>
<keyword evidence="2" id="KW-0805">Transcription regulation</keyword>
<dbReference type="InterPro" id="IPR036638">
    <property type="entry name" value="HLH_DNA-bd_sf"/>
</dbReference>
<evidence type="ECO:0000256" key="4">
    <source>
        <dbReference type="ARBA" id="ARBA00023242"/>
    </source>
</evidence>
<dbReference type="EMBL" id="OU503039">
    <property type="protein sequence ID" value="CAI9759930.1"/>
    <property type="molecule type" value="Genomic_DNA"/>
</dbReference>
<dbReference type="GO" id="GO:0046983">
    <property type="term" value="F:protein dimerization activity"/>
    <property type="evidence" value="ECO:0007669"/>
    <property type="project" value="InterPro"/>
</dbReference>
<dbReference type="GO" id="GO:0000977">
    <property type="term" value="F:RNA polymerase II transcription regulatory region sequence-specific DNA binding"/>
    <property type="evidence" value="ECO:0007669"/>
    <property type="project" value="TreeGrafter"/>
</dbReference>
<dbReference type="PANTHER" id="PTHR13935">
    <property type="entry name" value="ACHAETE-SCUTE TRANSCRIPTION FACTOR-RELATED"/>
    <property type="match status" value="1"/>
</dbReference>
<gene>
    <name evidence="6" type="ORF">FPE_LOCUS7360</name>
</gene>
<dbReference type="InterPro" id="IPR011598">
    <property type="entry name" value="bHLH_dom"/>
</dbReference>
<evidence type="ECO:0000259" key="5">
    <source>
        <dbReference type="PROSITE" id="PS50888"/>
    </source>
</evidence>
<name>A0AAD1Z299_9LAMI</name>
<reference evidence="6" key="1">
    <citation type="submission" date="2023-05" db="EMBL/GenBank/DDBJ databases">
        <authorList>
            <person name="Huff M."/>
        </authorList>
    </citation>
    <scope>NUCLEOTIDE SEQUENCE</scope>
</reference>
<dbReference type="SUPFAM" id="SSF47459">
    <property type="entry name" value="HLH, helix-loop-helix DNA-binding domain"/>
    <property type="match status" value="1"/>
</dbReference>
<dbReference type="Gene3D" id="4.10.280.10">
    <property type="entry name" value="Helix-loop-helix DNA-binding domain"/>
    <property type="match status" value="1"/>
</dbReference>
<evidence type="ECO:0000313" key="7">
    <source>
        <dbReference type="Proteomes" id="UP000834106"/>
    </source>
</evidence>
<accession>A0AAD1Z299</accession>
<keyword evidence="4" id="KW-0539">Nucleus</keyword>
<comment type="subcellular location">
    <subcellularLocation>
        <location evidence="1">Nucleus</location>
    </subcellularLocation>
</comment>
<evidence type="ECO:0000313" key="6">
    <source>
        <dbReference type="EMBL" id="CAI9759930.1"/>
    </source>
</evidence>
<organism evidence="6 7">
    <name type="scientific">Fraxinus pennsylvanica</name>
    <dbReference type="NCBI Taxonomy" id="56036"/>
    <lineage>
        <taxon>Eukaryota</taxon>
        <taxon>Viridiplantae</taxon>
        <taxon>Streptophyta</taxon>
        <taxon>Embryophyta</taxon>
        <taxon>Tracheophyta</taxon>
        <taxon>Spermatophyta</taxon>
        <taxon>Magnoliopsida</taxon>
        <taxon>eudicotyledons</taxon>
        <taxon>Gunneridae</taxon>
        <taxon>Pentapetalae</taxon>
        <taxon>asterids</taxon>
        <taxon>lamiids</taxon>
        <taxon>Lamiales</taxon>
        <taxon>Oleaceae</taxon>
        <taxon>Oleeae</taxon>
        <taxon>Fraxinus</taxon>
    </lineage>
</organism>
<evidence type="ECO:0000256" key="2">
    <source>
        <dbReference type="ARBA" id="ARBA00023015"/>
    </source>
</evidence>